<sequence>MFASVALHRRLRDGRPEQKSPMQRSGLRAADPGAGHLFAVAPLAVPAGVQLLATVGTAAGQEHLRDPFVPTEAGHHDRVGQQLGEGHQLSSEQRRSICWVLLADRSPVQCASHLVLQGSAVAQGNSRVRLEIARLGRVCRLHGAADP</sequence>
<dbReference type="EMBL" id="HBUE01151820">
    <property type="protein sequence ID" value="CAG6505705.1"/>
    <property type="molecule type" value="Transcribed_RNA"/>
</dbReference>
<protein>
    <submittedName>
        <fullName evidence="2">(northern house mosquito) hypothetical protein</fullName>
    </submittedName>
</protein>
<reference evidence="2" key="1">
    <citation type="submission" date="2021-05" db="EMBL/GenBank/DDBJ databases">
        <authorList>
            <person name="Alioto T."/>
            <person name="Alioto T."/>
            <person name="Gomez Garrido J."/>
        </authorList>
    </citation>
    <scope>NUCLEOTIDE SEQUENCE</scope>
</reference>
<dbReference type="AlphaFoldDB" id="A0A8D8DB06"/>
<name>A0A8D8DB06_CULPI</name>
<dbReference type="EMBL" id="HBUE01256821">
    <property type="protein sequence ID" value="CAG6557004.1"/>
    <property type="molecule type" value="Transcribed_RNA"/>
</dbReference>
<accession>A0A8D8DB06</accession>
<proteinExistence type="predicted"/>
<organism evidence="2">
    <name type="scientific">Culex pipiens</name>
    <name type="common">House mosquito</name>
    <dbReference type="NCBI Taxonomy" id="7175"/>
    <lineage>
        <taxon>Eukaryota</taxon>
        <taxon>Metazoa</taxon>
        <taxon>Ecdysozoa</taxon>
        <taxon>Arthropoda</taxon>
        <taxon>Hexapoda</taxon>
        <taxon>Insecta</taxon>
        <taxon>Pterygota</taxon>
        <taxon>Neoptera</taxon>
        <taxon>Endopterygota</taxon>
        <taxon>Diptera</taxon>
        <taxon>Nematocera</taxon>
        <taxon>Culicoidea</taxon>
        <taxon>Culicidae</taxon>
        <taxon>Culicinae</taxon>
        <taxon>Culicini</taxon>
        <taxon>Culex</taxon>
        <taxon>Culex</taxon>
    </lineage>
</organism>
<feature type="region of interest" description="Disordered" evidence="1">
    <location>
        <begin position="1"/>
        <end position="29"/>
    </location>
</feature>
<evidence type="ECO:0000256" key="1">
    <source>
        <dbReference type="SAM" id="MobiDB-lite"/>
    </source>
</evidence>
<evidence type="ECO:0000313" key="2">
    <source>
        <dbReference type="EMBL" id="CAG6505705.1"/>
    </source>
</evidence>